<gene>
    <name evidence="1" type="ORF">RINTHH_14810</name>
</gene>
<dbReference type="RefSeq" id="WP_008234454.1">
    <property type="nucleotide sequence ID" value="NZ_CAIY01000052.1"/>
</dbReference>
<name>M1X5V3_9NOST</name>
<dbReference type="EMBL" id="CAIY01000052">
    <property type="protein sequence ID" value="CCH67636.1"/>
    <property type="molecule type" value="Genomic_DNA"/>
</dbReference>
<evidence type="ECO:0000313" key="2">
    <source>
        <dbReference type="Proteomes" id="UP000053051"/>
    </source>
</evidence>
<dbReference type="OrthoDB" id="514041at2"/>
<dbReference type="Proteomes" id="UP000053051">
    <property type="component" value="Unassembled WGS sequence"/>
</dbReference>
<comment type="caution">
    <text evidence="1">The sequence shown here is derived from an EMBL/GenBank/DDBJ whole genome shotgun (WGS) entry which is preliminary data.</text>
</comment>
<evidence type="ECO:0000313" key="1">
    <source>
        <dbReference type="EMBL" id="CCH67636.1"/>
    </source>
</evidence>
<reference evidence="2" key="2">
    <citation type="submission" date="2016-01" db="EMBL/GenBank/DDBJ databases">
        <title>Diatom-associated endosymboitic cyanobacterium lacks core nitrogen metabolism enzymes.</title>
        <authorList>
            <person name="Hilton J.A."/>
            <person name="Foster R.A."/>
            <person name="Tripp H.J."/>
            <person name="Carter B.J."/>
            <person name="Zehr J.P."/>
            <person name="Villareal T.A."/>
        </authorList>
    </citation>
    <scope>NUCLEOTIDE SEQUENCE [LARGE SCALE GENOMIC DNA]</scope>
    <source>
        <strain evidence="2">HH01</strain>
    </source>
</reference>
<proteinExistence type="predicted"/>
<dbReference type="GO" id="GO:0004141">
    <property type="term" value="F:dethiobiotin synthase activity"/>
    <property type="evidence" value="ECO:0007669"/>
    <property type="project" value="UniProtKB-EC"/>
</dbReference>
<dbReference type="STRING" id="1165094.RINTHH_14810"/>
<protein>
    <submittedName>
        <fullName evidence="1">Dethiobiotin synthetase</fullName>
        <ecNumber evidence="1">6.3.3.3</ecNumber>
    </submittedName>
</protein>
<keyword evidence="2" id="KW-1185">Reference proteome</keyword>
<accession>M1X5V3</accession>
<keyword evidence="1" id="KW-0436">Ligase</keyword>
<dbReference type="EC" id="6.3.3.3" evidence="1"/>
<sequence>MNYETARKFLIAQTKPTEKNPDGLLMYMQRGKPPIPGQITSILLALKSVYGELQDAPTLDKELVCALYTLSIKTQQLFTAGQKAGVEWPPLFKEDLLRIMIAVENIFFGKRQTSQS</sequence>
<reference evidence="1 2" key="1">
    <citation type="submission" date="2012-05" db="EMBL/GenBank/DDBJ databases">
        <authorList>
            <person name="Hilton J."/>
        </authorList>
    </citation>
    <scope>NUCLEOTIDE SEQUENCE [LARGE SCALE GENOMIC DNA]</scope>
    <source>
        <strain evidence="1 2">HH01</strain>
    </source>
</reference>
<dbReference type="AlphaFoldDB" id="M1X5V3"/>
<organism evidence="1 2">
    <name type="scientific">Richelia intracellularis HH01</name>
    <dbReference type="NCBI Taxonomy" id="1165094"/>
    <lineage>
        <taxon>Bacteria</taxon>
        <taxon>Bacillati</taxon>
        <taxon>Cyanobacteriota</taxon>
        <taxon>Cyanophyceae</taxon>
        <taxon>Nostocales</taxon>
        <taxon>Nostocaceae</taxon>
        <taxon>Richelia</taxon>
    </lineage>
</organism>